<dbReference type="SUPFAM" id="SSF49503">
    <property type="entry name" value="Cupredoxins"/>
    <property type="match status" value="3"/>
</dbReference>
<feature type="region of interest" description="Disordered" evidence="3">
    <location>
        <begin position="241"/>
        <end position="271"/>
    </location>
</feature>
<dbReference type="InterPro" id="IPR011707">
    <property type="entry name" value="Cu-oxidase-like_N"/>
</dbReference>
<feature type="domain" description="Plastocyanin-like" evidence="6">
    <location>
        <begin position="278"/>
        <end position="392"/>
    </location>
</feature>
<feature type="transmembrane region" description="Helical" evidence="4">
    <location>
        <begin position="81"/>
        <end position="104"/>
    </location>
</feature>
<keyword evidence="4" id="KW-0812">Transmembrane</keyword>
<name>A0A931C950_9ACTN</name>
<dbReference type="Pfam" id="PF07732">
    <property type="entry name" value="Cu-oxidase_3"/>
    <property type="match status" value="1"/>
</dbReference>
<evidence type="ECO:0000313" key="7">
    <source>
        <dbReference type="EMBL" id="MBG0563657.1"/>
    </source>
</evidence>
<evidence type="ECO:0000256" key="2">
    <source>
        <dbReference type="ARBA" id="ARBA00023002"/>
    </source>
</evidence>
<dbReference type="InterPro" id="IPR045087">
    <property type="entry name" value="Cu-oxidase_fam"/>
</dbReference>
<sequence>MFEAWTGVDISASFALIVFWALTSWQLGRVVRQTEPGKLTRNALWALVLLVVAGIPALVKAALVGILLAQGWLFGVNHLVFVVPMVVIPAVLSFWWTFPALLALRRAADGSGAERRAALTDLRPALPPRLTAIGGAFAVWLAFFRQPVPSLLDEIALYGTVFLLAALTQVVKLRRVAGRVAAGGEFPRWGIRAARAAATVVAFVAVVVLGLVWAASASKVPGRYNMAEHVGGTHAQAAAAAHSGGAHAAAAPGKGTSITELTGPRDGEPDRKFTLTAQTSEITLPSGARIQGWTYNGTAPGPQLRVRQNELVEVELINKDVTAGVSLHWHGVDVPNAEDGVPGLTQHAVPVGGRHVYRFRPPDVGSYWYHSHQISSEQVRGGLFGAIVVDAPAGADAGITDIPVVVHTFKGQHQTVNGVDQVQRRATPAGTKVRLRLINSDSQTRRFGLTGTPFRVTGIDGTPVNGPAEISDRLLVVGGGARYDLEFTMPAGAVRLATTLHPDKGLLLSPDGAGELAAKLDGEPLDANSYGTPAPTEFGPGTRPEQMVEWIFDNRLGFFDGSLRMVYTANGDLFPDVPPVTVREGDIVKMRFVNRSFVDHPMHLHGHHVLVLSRNGMAASGSPQWLDTVTVHPGETYEIMFKADNPGIWMDHCHDLDHAAVGMVMHLNYEGYSTPFEAGHDTPNQPE</sequence>
<evidence type="ECO:0000313" key="8">
    <source>
        <dbReference type="Proteomes" id="UP000598146"/>
    </source>
</evidence>
<dbReference type="Pfam" id="PF07731">
    <property type="entry name" value="Cu-oxidase_2"/>
    <property type="match status" value="1"/>
</dbReference>
<organism evidence="7 8">
    <name type="scientific">Actinoplanes aureus</name>
    <dbReference type="NCBI Taxonomy" id="2792083"/>
    <lineage>
        <taxon>Bacteria</taxon>
        <taxon>Bacillati</taxon>
        <taxon>Actinomycetota</taxon>
        <taxon>Actinomycetes</taxon>
        <taxon>Micromonosporales</taxon>
        <taxon>Micromonosporaceae</taxon>
        <taxon>Actinoplanes</taxon>
    </lineage>
</organism>
<dbReference type="PANTHER" id="PTHR11709">
    <property type="entry name" value="MULTI-COPPER OXIDASE"/>
    <property type="match status" value="1"/>
</dbReference>
<feature type="compositionally biased region" description="Low complexity" evidence="3">
    <location>
        <begin position="241"/>
        <end position="255"/>
    </location>
</feature>
<feature type="transmembrane region" description="Helical" evidence="4">
    <location>
        <begin position="43"/>
        <end position="69"/>
    </location>
</feature>
<dbReference type="GO" id="GO:0016491">
    <property type="term" value="F:oxidoreductase activity"/>
    <property type="evidence" value="ECO:0007669"/>
    <property type="project" value="UniProtKB-KW"/>
</dbReference>
<dbReference type="Proteomes" id="UP000598146">
    <property type="component" value="Unassembled WGS sequence"/>
</dbReference>
<keyword evidence="8" id="KW-1185">Reference proteome</keyword>
<feature type="transmembrane region" description="Helical" evidence="4">
    <location>
        <begin position="194"/>
        <end position="215"/>
    </location>
</feature>
<feature type="domain" description="Plastocyanin-like" evidence="5">
    <location>
        <begin position="570"/>
        <end position="668"/>
    </location>
</feature>
<evidence type="ECO:0000256" key="3">
    <source>
        <dbReference type="SAM" id="MobiDB-lite"/>
    </source>
</evidence>
<accession>A0A931C950</accession>
<gene>
    <name evidence="7" type="ORF">I4J89_19615</name>
</gene>
<evidence type="ECO:0000256" key="1">
    <source>
        <dbReference type="ARBA" id="ARBA00022723"/>
    </source>
</evidence>
<feature type="transmembrane region" description="Helical" evidence="4">
    <location>
        <begin position="125"/>
        <end position="143"/>
    </location>
</feature>
<proteinExistence type="predicted"/>
<feature type="transmembrane region" description="Helical" evidence="4">
    <location>
        <begin position="155"/>
        <end position="173"/>
    </location>
</feature>
<dbReference type="InterPro" id="IPR002355">
    <property type="entry name" value="Cu_oxidase_Cu_BS"/>
</dbReference>
<evidence type="ECO:0000256" key="4">
    <source>
        <dbReference type="SAM" id="Phobius"/>
    </source>
</evidence>
<reference evidence="7" key="1">
    <citation type="submission" date="2020-11" db="EMBL/GenBank/DDBJ databases">
        <title>Isolation and identification of active actinomycetes.</title>
        <authorList>
            <person name="Sun X."/>
        </authorList>
    </citation>
    <scope>NUCLEOTIDE SEQUENCE</scope>
    <source>
        <strain evidence="7">NEAU-A11</strain>
    </source>
</reference>
<comment type="caution">
    <text evidence="7">The sequence shown here is derived from an EMBL/GenBank/DDBJ whole genome shotgun (WGS) entry which is preliminary data.</text>
</comment>
<dbReference type="PANTHER" id="PTHR11709:SF2">
    <property type="entry name" value="MULTICOPPER OXIDASE LPR1"/>
    <property type="match status" value="1"/>
</dbReference>
<dbReference type="RefSeq" id="WP_196415426.1">
    <property type="nucleotide sequence ID" value="NZ_JADQTO010000008.1"/>
</dbReference>
<dbReference type="EMBL" id="JADQTO010000008">
    <property type="protein sequence ID" value="MBG0563657.1"/>
    <property type="molecule type" value="Genomic_DNA"/>
</dbReference>
<protein>
    <submittedName>
        <fullName evidence="7">Multicopper oxidase family protein</fullName>
    </submittedName>
</protein>
<evidence type="ECO:0000259" key="5">
    <source>
        <dbReference type="Pfam" id="PF07731"/>
    </source>
</evidence>
<dbReference type="AlphaFoldDB" id="A0A931C950"/>
<dbReference type="Gene3D" id="2.60.40.420">
    <property type="entry name" value="Cupredoxins - blue copper proteins"/>
    <property type="match status" value="3"/>
</dbReference>
<dbReference type="GO" id="GO:0030288">
    <property type="term" value="C:outer membrane-bounded periplasmic space"/>
    <property type="evidence" value="ECO:0007669"/>
    <property type="project" value="TreeGrafter"/>
</dbReference>
<keyword evidence="2" id="KW-0560">Oxidoreductase</keyword>
<keyword evidence="4" id="KW-1133">Transmembrane helix</keyword>
<dbReference type="InterPro" id="IPR008972">
    <property type="entry name" value="Cupredoxin"/>
</dbReference>
<dbReference type="PROSITE" id="PS00080">
    <property type="entry name" value="MULTICOPPER_OXIDASE2"/>
    <property type="match status" value="1"/>
</dbReference>
<dbReference type="InterPro" id="IPR011706">
    <property type="entry name" value="Cu-oxidase_C"/>
</dbReference>
<dbReference type="CDD" id="cd04202">
    <property type="entry name" value="CuRO_D2_2dMcoN_like"/>
    <property type="match status" value="1"/>
</dbReference>
<dbReference type="GO" id="GO:0005507">
    <property type="term" value="F:copper ion binding"/>
    <property type="evidence" value="ECO:0007669"/>
    <property type="project" value="InterPro"/>
</dbReference>
<keyword evidence="4" id="KW-0472">Membrane</keyword>
<feature type="transmembrane region" description="Helical" evidence="4">
    <location>
        <begin position="12"/>
        <end position="31"/>
    </location>
</feature>
<evidence type="ECO:0000259" key="6">
    <source>
        <dbReference type="Pfam" id="PF07732"/>
    </source>
</evidence>
<keyword evidence="1" id="KW-0479">Metal-binding</keyword>